<protein>
    <recommendedName>
        <fullName evidence="3">NTF2 domain-containing protein</fullName>
    </recommendedName>
</protein>
<dbReference type="PANTHER" id="PTHR39401">
    <property type="entry name" value="SNOAL-LIKE DOMAIN-CONTAINING PROTEIN"/>
    <property type="match status" value="1"/>
</dbReference>
<gene>
    <name evidence="1" type="ORF">N7517_002601</name>
</gene>
<dbReference type="Proteomes" id="UP001147752">
    <property type="component" value="Unassembled WGS sequence"/>
</dbReference>
<organism evidence="1 2">
    <name type="scientific">Penicillium concentricum</name>
    <dbReference type="NCBI Taxonomy" id="293559"/>
    <lineage>
        <taxon>Eukaryota</taxon>
        <taxon>Fungi</taxon>
        <taxon>Dikarya</taxon>
        <taxon>Ascomycota</taxon>
        <taxon>Pezizomycotina</taxon>
        <taxon>Eurotiomycetes</taxon>
        <taxon>Eurotiomycetidae</taxon>
        <taxon>Eurotiales</taxon>
        <taxon>Aspergillaceae</taxon>
        <taxon>Penicillium</taxon>
    </lineage>
</organism>
<evidence type="ECO:0008006" key="3">
    <source>
        <dbReference type="Google" id="ProtNLM"/>
    </source>
</evidence>
<sequence>MSYQIAYDTTRAPPRAAALVAFMEDFYRTSDTESLHEKYVQSFTEDATLIMGPKEAKGTSADPDSDFHFNAEYTSALGCTPANKINPIIAILTLRHGLWTHVASRRHTPMQIYFGSDDEIMLYGGVNYRLKADPDNDVYVPWAGRVVFAPQKGDEDIKMQFYQVYLDTAAQSGKK</sequence>
<comment type="caution">
    <text evidence="1">The sequence shown here is derived from an EMBL/GenBank/DDBJ whole genome shotgun (WGS) entry which is preliminary data.</text>
</comment>
<keyword evidence="2" id="KW-1185">Reference proteome</keyword>
<dbReference type="GeneID" id="81459514"/>
<proteinExistence type="predicted"/>
<accession>A0A9W9SV06</accession>
<name>A0A9W9SV06_9EURO</name>
<reference evidence="1" key="2">
    <citation type="journal article" date="2023" name="IMA Fungus">
        <title>Comparative genomic study of the Penicillium genus elucidates a diverse pangenome and 15 lateral gene transfer events.</title>
        <authorList>
            <person name="Petersen C."/>
            <person name="Sorensen T."/>
            <person name="Nielsen M.R."/>
            <person name="Sondergaard T.E."/>
            <person name="Sorensen J.L."/>
            <person name="Fitzpatrick D.A."/>
            <person name="Frisvad J.C."/>
            <person name="Nielsen K.L."/>
        </authorList>
    </citation>
    <scope>NUCLEOTIDE SEQUENCE</scope>
    <source>
        <strain evidence="1">IBT 3081</strain>
    </source>
</reference>
<reference evidence="1" key="1">
    <citation type="submission" date="2022-12" db="EMBL/GenBank/DDBJ databases">
        <authorList>
            <person name="Petersen C."/>
        </authorList>
    </citation>
    <scope>NUCLEOTIDE SEQUENCE</scope>
    <source>
        <strain evidence="1">IBT 3081</strain>
    </source>
</reference>
<dbReference type="RefSeq" id="XP_056584466.1">
    <property type="nucleotide sequence ID" value="XM_056720331.1"/>
</dbReference>
<evidence type="ECO:0000313" key="2">
    <source>
        <dbReference type="Proteomes" id="UP001147752"/>
    </source>
</evidence>
<dbReference type="AlphaFoldDB" id="A0A9W9SV06"/>
<evidence type="ECO:0000313" key="1">
    <source>
        <dbReference type="EMBL" id="KAJ5384690.1"/>
    </source>
</evidence>
<dbReference type="EMBL" id="JAPZBT010000001">
    <property type="protein sequence ID" value="KAJ5384690.1"/>
    <property type="molecule type" value="Genomic_DNA"/>
</dbReference>
<dbReference type="PANTHER" id="PTHR39401:SF1">
    <property type="entry name" value="SNOAL-LIKE DOMAIN-CONTAINING PROTEIN"/>
    <property type="match status" value="1"/>
</dbReference>
<dbReference type="OrthoDB" id="3468019at2759"/>